<evidence type="ECO:0000256" key="2">
    <source>
        <dbReference type="ARBA" id="ARBA00022741"/>
    </source>
</evidence>
<proteinExistence type="inferred from homology"/>
<evidence type="ECO:0000313" key="6">
    <source>
        <dbReference type="Proteomes" id="UP001520654"/>
    </source>
</evidence>
<dbReference type="InterPro" id="IPR006016">
    <property type="entry name" value="UspA"/>
</dbReference>
<evidence type="ECO:0000256" key="1">
    <source>
        <dbReference type="ARBA" id="ARBA00008791"/>
    </source>
</evidence>
<dbReference type="SUPFAM" id="SSF52402">
    <property type="entry name" value="Adenine nucleotide alpha hydrolases-like"/>
    <property type="match status" value="1"/>
</dbReference>
<dbReference type="InterPro" id="IPR014729">
    <property type="entry name" value="Rossmann-like_a/b/a_fold"/>
</dbReference>
<accession>A0ABS8DZB7</accession>
<name>A0ABS8DZB7_9ACTN</name>
<comment type="caution">
    <text evidence="5">The sequence shown here is derived from an EMBL/GenBank/DDBJ whole genome shotgun (WGS) entry which is preliminary data.</text>
</comment>
<feature type="domain" description="UspA" evidence="4">
    <location>
        <begin position="14"/>
        <end position="81"/>
    </location>
</feature>
<sequence length="83" mass="8843">MRAQRTLLSEATAGLSEKYPDVHVTHEVLTGHPVGELARVAEHALAVVVGRRGRGGYTGMRIGSVAHGLLHRAHYPVITVPTG</sequence>
<evidence type="ECO:0000313" key="5">
    <source>
        <dbReference type="EMBL" id="MCC0093744.1"/>
    </source>
</evidence>
<evidence type="ECO:0000259" key="4">
    <source>
        <dbReference type="Pfam" id="PF00582"/>
    </source>
</evidence>
<comment type="similarity">
    <text evidence="1">Belongs to the universal stress protein A family.</text>
</comment>
<gene>
    <name evidence="5" type="ORF">K7B10_02850</name>
</gene>
<dbReference type="PANTHER" id="PTHR46268">
    <property type="entry name" value="STRESS RESPONSE PROTEIN NHAX"/>
    <property type="match status" value="1"/>
</dbReference>
<dbReference type="Pfam" id="PF00582">
    <property type="entry name" value="Usp"/>
    <property type="match status" value="1"/>
</dbReference>
<keyword evidence="3" id="KW-0067">ATP-binding</keyword>
<keyword evidence="2" id="KW-0547">Nucleotide-binding</keyword>
<dbReference type="Gene3D" id="3.40.50.620">
    <property type="entry name" value="HUPs"/>
    <property type="match status" value="1"/>
</dbReference>
<evidence type="ECO:0000256" key="3">
    <source>
        <dbReference type="ARBA" id="ARBA00022840"/>
    </source>
</evidence>
<dbReference type="InterPro" id="IPR006015">
    <property type="entry name" value="Universal_stress_UspA"/>
</dbReference>
<dbReference type="Proteomes" id="UP001520654">
    <property type="component" value="Unassembled WGS sequence"/>
</dbReference>
<dbReference type="EMBL" id="JAINUL010000001">
    <property type="protein sequence ID" value="MCC0093744.1"/>
    <property type="molecule type" value="Genomic_DNA"/>
</dbReference>
<reference evidence="5 6" key="1">
    <citation type="submission" date="2021-08" db="EMBL/GenBank/DDBJ databases">
        <title>Genomic Architecture of Streptomyces flavotricini NGL1 and Streptomyces erythrochromogenes HMS4 With Differential Plant Beneficial attributes and laccase production capabilities.</title>
        <authorList>
            <person name="Salwan R."/>
            <person name="Kaur R."/>
            <person name="Sharma V."/>
        </authorList>
    </citation>
    <scope>NUCLEOTIDE SEQUENCE [LARGE SCALE GENOMIC DNA]</scope>
    <source>
        <strain evidence="5 6">NGL1</strain>
    </source>
</reference>
<organism evidence="5 6">
    <name type="scientific">Streptomyces flavotricini</name>
    <dbReference type="NCBI Taxonomy" id="66888"/>
    <lineage>
        <taxon>Bacteria</taxon>
        <taxon>Bacillati</taxon>
        <taxon>Actinomycetota</taxon>
        <taxon>Actinomycetes</taxon>
        <taxon>Kitasatosporales</taxon>
        <taxon>Streptomycetaceae</taxon>
        <taxon>Streptomyces</taxon>
    </lineage>
</organism>
<protein>
    <submittedName>
        <fullName evidence="5">Universal stress protein</fullName>
    </submittedName>
</protein>
<keyword evidence="6" id="KW-1185">Reference proteome</keyword>
<dbReference type="PANTHER" id="PTHR46268:SF27">
    <property type="entry name" value="UNIVERSAL STRESS PROTEIN RV2623"/>
    <property type="match status" value="1"/>
</dbReference>
<dbReference type="PRINTS" id="PR01438">
    <property type="entry name" value="UNVRSLSTRESS"/>
</dbReference>
<dbReference type="RefSeq" id="WP_372481529.1">
    <property type="nucleotide sequence ID" value="NZ_JAINUL010000001.1"/>
</dbReference>